<accession>A0A7S3LZP4</accession>
<proteinExistence type="predicted"/>
<dbReference type="AlphaFoldDB" id="A0A7S3LZP4"/>
<dbReference type="EMBL" id="HBIC01005081">
    <property type="protein sequence ID" value="CAE0273897.1"/>
    <property type="molecule type" value="Transcribed_RNA"/>
</dbReference>
<name>A0A7S3LZP4_9STRA</name>
<sequence>MIVMEFRVFLPLLSEIDKGWLSASEFDAYSVAVANIKVGSAFAPEVRADSYFVGKPFFGLKYRHGTKLEIKVRDKNVVNGIEKWVKHKLGKKGIEKYKPEIMEILSSAGYDVTPACLEIEHQIAVEKSRHCVELEDLTLELCQLNILDAQPNYPGHIVRRKWLSFAVEGSTADIGAFLKRDDDPMNLRASLTVIHQILSSKSEAAVAHDAVPVVSGYPMFVHTLAKNVTPEEIQGELIGTWNLLIEQLAPISTA</sequence>
<evidence type="ECO:0000313" key="1">
    <source>
        <dbReference type="EMBL" id="CAE0273897.1"/>
    </source>
</evidence>
<reference evidence="1" key="1">
    <citation type="submission" date="2021-01" db="EMBL/GenBank/DDBJ databases">
        <authorList>
            <person name="Corre E."/>
            <person name="Pelletier E."/>
            <person name="Niang G."/>
            <person name="Scheremetjew M."/>
            <person name="Finn R."/>
            <person name="Kale V."/>
            <person name="Holt S."/>
            <person name="Cochrane G."/>
            <person name="Meng A."/>
            <person name="Brown T."/>
            <person name="Cohen L."/>
        </authorList>
    </citation>
    <scope>NUCLEOTIDE SEQUENCE</scope>
    <source>
        <strain evidence="1">CCAP 955/1</strain>
    </source>
</reference>
<gene>
    <name evidence="1" type="ORF">SELO1098_LOCUS2723</name>
</gene>
<organism evidence="1">
    <name type="scientific">Spumella elongata</name>
    <dbReference type="NCBI Taxonomy" id="89044"/>
    <lineage>
        <taxon>Eukaryota</taxon>
        <taxon>Sar</taxon>
        <taxon>Stramenopiles</taxon>
        <taxon>Ochrophyta</taxon>
        <taxon>Chrysophyceae</taxon>
        <taxon>Chromulinales</taxon>
        <taxon>Chromulinaceae</taxon>
        <taxon>Spumella</taxon>
    </lineage>
</organism>
<protein>
    <submittedName>
        <fullName evidence="1">Uncharacterized protein</fullName>
    </submittedName>
</protein>